<evidence type="ECO:0000313" key="2">
    <source>
        <dbReference type="Proteomes" id="UP001066276"/>
    </source>
</evidence>
<dbReference type="EMBL" id="JANPWB010000015">
    <property type="protein sequence ID" value="KAJ1090995.1"/>
    <property type="molecule type" value="Genomic_DNA"/>
</dbReference>
<feature type="non-terminal residue" evidence="1">
    <location>
        <position position="1"/>
    </location>
</feature>
<proteinExistence type="predicted"/>
<sequence>TSLSPQSHCSPASTIPFPHSGKVMRSFPSGLFIRHVGMCFVMKSWKYLKLQLLNSFGVI</sequence>
<feature type="non-terminal residue" evidence="1">
    <location>
        <position position="59"/>
    </location>
</feature>
<gene>
    <name evidence="1" type="ORF">NDU88_004123</name>
</gene>
<dbReference type="AlphaFoldDB" id="A0AAV7LTR3"/>
<protein>
    <submittedName>
        <fullName evidence="1">Uncharacterized protein</fullName>
    </submittedName>
</protein>
<name>A0AAV7LTR3_PLEWA</name>
<comment type="caution">
    <text evidence="1">The sequence shown here is derived from an EMBL/GenBank/DDBJ whole genome shotgun (WGS) entry which is preliminary data.</text>
</comment>
<accession>A0AAV7LTR3</accession>
<dbReference type="Proteomes" id="UP001066276">
    <property type="component" value="Chromosome 11"/>
</dbReference>
<keyword evidence="2" id="KW-1185">Reference proteome</keyword>
<reference evidence="1" key="1">
    <citation type="journal article" date="2022" name="bioRxiv">
        <title>Sequencing and chromosome-scale assembly of the giantPleurodeles waltlgenome.</title>
        <authorList>
            <person name="Brown T."/>
            <person name="Elewa A."/>
            <person name="Iarovenko S."/>
            <person name="Subramanian E."/>
            <person name="Araus A.J."/>
            <person name="Petzold A."/>
            <person name="Susuki M."/>
            <person name="Suzuki K.-i.T."/>
            <person name="Hayashi T."/>
            <person name="Toyoda A."/>
            <person name="Oliveira C."/>
            <person name="Osipova E."/>
            <person name="Leigh N.D."/>
            <person name="Simon A."/>
            <person name="Yun M.H."/>
        </authorList>
    </citation>
    <scope>NUCLEOTIDE SEQUENCE</scope>
    <source>
        <strain evidence="1">20211129_DDA</strain>
        <tissue evidence="1">Liver</tissue>
    </source>
</reference>
<organism evidence="1 2">
    <name type="scientific">Pleurodeles waltl</name>
    <name type="common">Iberian ribbed newt</name>
    <dbReference type="NCBI Taxonomy" id="8319"/>
    <lineage>
        <taxon>Eukaryota</taxon>
        <taxon>Metazoa</taxon>
        <taxon>Chordata</taxon>
        <taxon>Craniata</taxon>
        <taxon>Vertebrata</taxon>
        <taxon>Euteleostomi</taxon>
        <taxon>Amphibia</taxon>
        <taxon>Batrachia</taxon>
        <taxon>Caudata</taxon>
        <taxon>Salamandroidea</taxon>
        <taxon>Salamandridae</taxon>
        <taxon>Pleurodelinae</taxon>
        <taxon>Pleurodeles</taxon>
    </lineage>
</organism>
<evidence type="ECO:0000313" key="1">
    <source>
        <dbReference type="EMBL" id="KAJ1090995.1"/>
    </source>
</evidence>